<proteinExistence type="predicted"/>
<keyword evidence="2" id="KW-1185">Reference proteome</keyword>
<protein>
    <submittedName>
        <fullName evidence="1">Uncharacterized protein</fullName>
    </submittedName>
</protein>
<evidence type="ECO:0000313" key="2">
    <source>
        <dbReference type="Proteomes" id="UP000002282"/>
    </source>
</evidence>
<organism evidence="1 2">
    <name type="scientific">Drosophila yakuba</name>
    <name type="common">Fruit fly</name>
    <dbReference type="NCBI Taxonomy" id="7245"/>
    <lineage>
        <taxon>Eukaryota</taxon>
        <taxon>Metazoa</taxon>
        <taxon>Ecdysozoa</taxon>
        <taxon>Arthropoda</taxon>
        <taxon>Hexapoda</taxon>
        <taxon>Insecta</taxon>
        <taxon>Pterygota</taxon>
        <taxon>Neoptera</taxon>
        <taxon>Endopterygota</taxon>
        <taxon>Diptera</taxon>
        <taxon>Brachycera</taxon>
        <taxon>Muscomorpha</taxon>
        <taxon>Ephydroidea</taxon>
        <taxon>Drosophilidae</taxon>
        <taxon>Drosophila</taxon>
        <taxon>Sophophora</taxon>
    </lineage>
</organism>
<accession>A0A0R1DLN6</accession>
<name>A0A0R1DLN6_DROYA</name>
<dbReference type="EMBL" id="CM000157">
    <property type="protein sequence ID" value="KRJ98223.1"/>
    <property type="molecule type" value="Genomic_DNA"/>
</dbReference>
<dbReference type="AlphaFoldDB" id="A0A0R1DLN6"/>
<dbReference type="KEGG" id="dya:Dyak_GE29089"/>
<reference evidence="1 2" key="1">
    <citation type="journal article" date="2007" name="Nature">
        <title>Evolution of genes and genomes on the Drosophila phylogeny.</title>
        <authorList>
            <consortium name="Drosophila 12 Genomes Consortium"/>
            <person name="Clark A.G."/>
            <person name="Eisen M.B."/>
            <person name="Smith D.R."/>
            <person name="Bergman C.M."/>
            <person name="Oliver B."/>
            <person name="Markow T.A."/>
            <person name="Kaufman T.C."/>
            <person name="Kellis M."/>
            <person name="Gelbart W."/>
            <person name="Iyer V.N."/>
            <person name="Pollard D.A."/>
            <person name="Sackton T.B."/>
            <person name="Larracuente A.M."/>
            <person name="Singh N.D."/>
            <person name="Abad J.P."/>
            <person name="Abt D.N."/>
            <person name="Adryan B."/>
            <person name="Aguade M."/>
            <person name="Akashi H."/>
            <person name="Anderson W.W."/>
            <person name="Aquadro C.F."/>
            <person name="Ardell D.H."/>
            <person name="Arguello R."/>
            <person name="Artieri C.G."/>
            <person name="Barbash D.A."/>
            <person name="Barker D."/>
            <person name="Barsanti P."/>
            <person name="Batterham P."/>
            <person name="Batzoglou S."/>
            <person name="Begun D."/>
            <person name="Bhutkar A."/>
            <person name="Blanco E."/>
            <person name="Bosak S.A."/>
            <person name="Bradley R.K."/>
            <person name="Brand A.D."/>
            <person name="Brent M.R."/>
            <person name="Brooks A.N."/>
            <person name="Brown R.H."/>
            <person name="Butlin R.K."/>
            <person name="Caggese C."/>
            <person name="Calvi B.R."/>
            <person name="Bernardo de Carvalho A."/>
            <person name="Caspi A."/>
            <person name="Castrezana S."/>
            <person name="Celniker S.E."/>
            <person name="Chang J.L."/>
            <person name="Chapple C."/>
            <person name="Chatterji S."/>
            <person name="Chinwalla A."/>
            <person name="Civetta A."/>
            <person name="Clifton S.W."/>
            <person name="Comeron J.M."/>
            <person name="Costello J.C."/>
            <person name="Coyne J.A."/>
            <person name="Daub J."/>
            <person name="David R.G."/>
            <person name="Delcher A.L."/>
            <person name="Delehaunty K."/>
            <person name="Do C.B."/>
            <person name="Ebling H."/>
            <person name="Edwards K."/>
            <person name="Eickbush T."/>
            <person name="Evans J.D."/>
            <person name="Filipski A."/>
            <person name="Findeiss S."/>
            <person name="Freyhult E."/>
            <person name="Fulton L."/>
            <person name="Fulton R."/>
            <person name="Garcia A.C."/>
            <person name="Gardiner A."/>
            <person name="Garfield D.A."/>
            <person name="Garvin B.E."/>
            <person name="Gibson G."/>
            <person name="Gilbert D."/>
            <person name="Gnerre S."/>
            <person name="Godfrey J."/>
            <person name="Good R."/>
            <person name="Gotea V."/>
            <person name="Gravely B."/>
            <person name="Greenberg A.J."/>
            <person name="Griffiths-Jones S."/>
            <person name="Gross S."/>
            <person name="Guigo R."/>
            <person name="Gustafson E.A."/>
            <person name="Haerty W."/>
            <person name="Hahn M.W."/>
            <person name="Halligan D.L."/>
            <person name="Halpern A.L."/>
            <person name="Halter G.M."/>
            <person name="Han M.V."/>
            <person name="Heger A."/>
            <person name="Hillier L."/>
            <person name="Hinrichs A.S."/>
            <person name="Holmes I."/>
            <person name="Hoskins R.A."/>
            <person name="Hubisz M.J."/>
            <person name="Hultmark D."/>
            <person name="Huntley M.A."/>
            <person name="Jaffe D.B."/>
            <person name="Jagadeeshan S."/>
            <person name="Jeck W.R."/>
            <person name="Johnson J."/>
            <person name="Jones C.D."/>
            <person name="Jordan W.C."/>
            <person name="Karpen G.H."/>
            <person name="Kataoka E."/>
            <person name="Keightley P.D."/>
            <person name="Kheradpour P."/>
            <person name="Kirkness E.F."/>
            <person name="Koerich L.B."/>
            <person name="Kristiansen K."/>
            <person name="Kudrna D."/>
            <person name="Kulathinal R.J."/>
            <person name="Kumar S."/>
            <person name="Kwok R."/>
            <person name="Lander E."/>
            <person name="Langley C.H."/>
            <person name="Lapoint R."/>
            <person name="Lazzaro B.P."/>
            <person name="Lee S.J."/>
            <person name="Levesque L."/>
            <person name="Li R."/>
            <person name="Lin C.F."/>
            <person name="Lin M.F."/>
            <person name="Lindblad-Toh K."/>
            <person name="Llopart A."/>
            <person name="Long M."/>
            <person name="Low L."/>
            <person name="Lozovsky E."/>
            <person name="Lu J."/>
            <person name="Luo M."/>
            <person name="Machado C.A."/>
            <person name="Makalowski W."/>
            <person name="Marzo M."/>
            <person name="Matsuda M."/>
            <person name="Matzkin L."/>
            <person name="McAllister B."/>
            <person name="McBride C.S."/>
            <person name="McKernan B."/>
            <person name="McKernan K."/>
            <person name="Mendez-Lago M."/>
            <person name="Minx P."/>
            <person name="Mollenhauer M.U."/>
            <person name="Montooth K."/>
            <person name="Mount S.M."/>
            <person name="Mu X."/>
            <person name="Myers E."/>
            <person name="Negre B."/>
            <person name="Newfeld S."/>
            <person name="Nielsen R."/>
            <person name="Noor M.A."/>
            <person name="O'Grady P."/>
            <person name="Pachter L."/>
            <person name="Papaceit M."/>
            <person name="Parisi M.J."/>
            <person name="Parisi M."/>
            <person name="Parts L."/>
            <person name="Pedersen J.S."/>
            <person name="Pesole G."/>
            <person name="Phillippy A.M."/>
            <person name="Ponting C.P."/>
            <person name="Pop M."/>
            <person name="Porcelli D."/>
            <person name="Powell J.R."/>
            <person name="Prohaska S."/>
            <person name="Pruitt K."/>
            <person name="Puig M."/>
            <person name="Quesneville H."/>
            <person name="Ram K.R."/>
            <person name="Rand D."/>
            <person name="Rasmussen M.D."/>
            <person name="Reed L.K."/>
            <person name="Reenan R."/>
            <person name="Reily A."/>
            <person name="Remington K.A."/>
            <person name="Rieger T.T."/>
            <person name="Ritchie M.G."/>
            <person name="Robin C."/>
            <person name="Rogers Y.H."/>
            <person name="Rohde C."/>
            <person name="Rozas J."/>
            <person name="Rubenfield M.J."/>
            <person name="Ruiz A."/>
            <person name="Russo S."/>
            <person name="Salzberg S.L."/>
            <person name="Sanchez-Gracia A."/>
            <person name="Saranga D.J."/>
            <person name="Sato H."/>
            <person name="Schaeffer S.W."/>
            <person name="Schatz M.C."/>
            <person name="Schlenke T."/>
            <person name="Schwartz R."/>
            <person name="Segarra C."/>
            <person name="Singh R.S."/>
            <person name="Sirot L."/>
            <person name="Sirota M."/>
            <person name="Sisneros N.B."/>
            <person name="Smith C.D."/>
            <person name="Smith T.F."/>
            <person name="Spieth J."/>
            <person name="Stage D.E."/>
            <person name="Stark A."/>
            <person name="Stephan W."/>
            <person name="Strausberg R.L."/>
            <person name="Strempel S."/>
            <person name="Sturgill D."/>
            <person name="Sutton G."/>
            <person name="Sutton G.G."/>
            <person name="Tao W."/>
            <person name="Teichmann S."/>
            <person name="Tobari Y.N."/>
            <person name="Tomimura Y."/>
            <person name="Tsolas J.M."/>
            <person name="Valente V.L."/>
            <person name="Venter E."/>
            <person name="Venter J.C."/>
            <person name="Vicario S."/>
            <person name="Vieira F.G."/>
            <person name="Vilella A.J."/>
            <person name="Villasante A."/>
            <person name="Walenz B."/>
            <person name="Wang J."/>
            <person name="Wasserman M."/>
            <person name="Watts T."/>
            <person name="Wilson D."/>
            <person name="Wilson R.K."/>
            <person name="Wing R.A."/>
            <person name="Wolfner M.F."/>
            <person name="Wong A."/>
            <person name="Wong G.K."/>
            <person name="Wu C.I."/>
            <person name="Wu G."/>
            <person name="Yamamoto D."/>
            <person name="Yang H.P."/>
            <person name="Yang S.P."/>
            <person name="Yorke J.A."/>
            <person name="Yoshida K."/>
            <person name="Zdobnov E."/>
            <person name="Zhang P."/>
            <person name="Zhang Y."/>
            <person name="Zimin A.V."/>
            <person name="Baldwin J."/>
            <person name="Abdouelleil A."/>
            <person name="Abdulkadir J."/>
            <person name="Abebe A."/>
            <person name="Abera B."/>
            <person name="Abreu J."/>
            <person name="Acer S.C."/>
            <person name="Aftuck L."/>
            <person name="Alexander A."/>
            <person name="An P."/>
            <person name="Anderson E."/>
            <person name="Anderson S."/>
            <person name="Arachi H."/>
            <person name="Azer M."/>
            <person name="Bachantsang P."/>
            <person name="Barry A."/>
            <person name="Bayul T."/>
            <person name="Berlin A."/>
            <person name="Bessette D."/>
            <person name="Bloom T."/>
            <person name="Blye J."/>
            <person name="Boguslavskiy L."/>
            <person name="Bonnet C."/>
            <person name="Boukhgalter B."/>
            <person name="Bourzgui I."/>
            <person name="Brown A."/>
            <person name="Cahill P."/>
            <person name="Channer S."/>
            <person name="Cheshatsang Y."/>
            <person name="Chuda L."/>
            <person name="Citroen M."/>
            <person name="Collymore A."/>
            <person name="Cooke P."/>
            <person name="Costello M."/>
            <person name="D'Aco K."/>
            <person name="Daza R."/>
            <person name="De Haan G."/>
            <person name="DeGray S."/>
            <person name="DeMaso C."/>
            <person name="Dhargay N."/>
            <person name="Dooley K."/>
            <person name="Dooley E."/>
            <person name="Doricent M."/>
            <person name="Dorje P."/>
            <person name="Dorjee K."/>
            <person name="Dupes A."/>
            <person name="Elong R."/>
            <person name="Falk J."/>
            <person name="Farina A."/>
            <person name="Faro S."/>
            <person name="Ferguson D."/>
            <person name="Fisher S."/>
            <person name="Foley C.D."/>
            <person name="Franke A."/>
            <person name="Friedrich D."/>
            <person name="Gadbois L."/>
            <person name="Gearin G."/>
            <person name="Gearin C.R."/>
            <person name="Giannoukos G."/>
            <person name="Goode T."/>
            <person name="Graham J."/>
            <person name="Grandbois E."/>
            <person name="Grewal S."/>
            <person name="Gyaltsen K."/>
            <person name="Hafez N."/>
            <person name="Hagos B."/>
            <person name="Hall J."/>
            <person name="Henson C."/>
            <person name="Hollinger A."/>
            <person name="Honan T."/>
            <person name="Huard M.D."/>
            <person name="Hughes L."/>
            <person name="Hurhula B."/>
            <person name="Husby M.E."/>
            <person name="Kamat A."/>
            <person name="Kanga B."/>
            <person name="Kashin S."/>
            <person name="Khazanovich D."/>
            <person name="Kisner P."/>
            <person name="Lance K."/>
            <person name="Lara M."/>
            <person name="Lee W."/>
            <person name="Lennon N."/>
            <person name="Letendre F."/>
            <person name="LeVine R."/>
            <person name="Lipovsky A."/>
            <person name="Liu X."/>
            <person name="Liu J."/>
            <person name="Liu S."/>
            <person name="Lokyitsang T."/>
            <person name="Lokyitsang Y."/>
            <person name="Lubonja R."/>
            <person name="Lui A."/>
            <person name="MacDonald P."/>
            <person name="Magnisalis V."/>
            <person name="Maru K."/>
            <person name="Matthews C."/>
            <person name="McCusker W."/>
            <person name="McDonough S."/>
            <person name="Mehta T."/>
            <person name="Meldrim J."/>
            <person name="Meneus L."/>
            <person name="Mihai O."/>
            <person name="Mihalev A."/>
            <person name="Mihova T."/>
            <person name="Mittelman R."/>
            <person name="Mlenga V."/>
            <person name="Montmayeur A."/>
            <person name="Mulrain L."/>
            <person name="Navidi A."/>
            <person name="Naylor J."/>
            <person name="Negash T."/>
            <person name="Nguyen T."/>
            <person name="Nguyen N."/>
            <person name="Nicol R."/>
            <person name="Norbu C."/>
            <person name="Norbu N."/>
            <person name="Novod N."/>
            <person name="O'Neill B."/>
            <person name="Osman S."/>
            <person name="Markiewicz E."/>
            <person name="Oyono O.L."/>
            <person name="Patti C."/>
            <person name="Phunkhang P."/>
            <person name="Pierre F."/>
            <person name="Priest M."/>
            <person name="Raghuraman S."/>
            <person name="Rege F."/>
            <person name="Reyes R."/>
            <person name="Rise C."/>
            <person name="Rogov P."/>
            <person name="Ross K."/>
            <person name="Ryan E."/>
            <person name="Settipalli S."/>
            <person name="Shea T."/>
            <person name="Sherpa N."/>
            <person name="Shi L."/>
            <person name="Shih D."/>
            <person name="Sparrow T."/>
            <person name="Spaulding J."/>
            <person name="Stalker J."/>
            <person name="Stange-Thomann N."/>
            <person name="Stavropoulos S."/>
            <person name="Stone C."/>
            <person name="Strader C."/>
            <person name="Tesfaye S."/>
            <person name="Thomson T."/>
            <person name="Thoulutsang Y."/>
            <person name="Thoulutsang D."/>
            <person name="Topham K."/>
            <person name="Topping I."/>
            <person name="Tsamla T."/>
            <person name="Vassiliev H."/>
            <person name="Vo A."/>
            <person name="Wangchuk T."/>
            <person name="Wangdi T."/>
            <person name="Weiand M."/>
            <person name="Wilkinson J."/>
            <person name="Wilson A."/>
            <person name="Yadav S."/>
            <person name="Young G."/>
            <person name="Yu Q."/>
            <person name="Zembek L."/>
            <person name="Zhong D."/>
            <person name="Zimmer A."/>
            <person name="Zwirko Z."/>
            <person name="Jaffe D.B."/>
            <person name="Alvarez P."/>
            <person name="Brockman W."/>
            <person name="Butler J."/>
            <person name="Chin C."/>
            <person name="Gnerre S."/>
            <person name="Grabherr M."/>
            <person name="Kleber M."/>
            <person name="Mauceli E."/>
            <person name="MacCallum I."/>
        </authorList>
    </citation>
    <scope>NUCLEOTIDE SEQUENCE [LARGE SCALE GENOMIC DNA]</scope>
    <source>
        <strain evidence="2">Tai18E2 / Tucson 14021-0261.01</strain>
    </source>
</reference>
<dbReference type="Proteomes" id="UP000002282">
    <property type="component" value="Chromosome 2L"/>
</dbReference>
<evidence type="ECO:0000313" key="1">
    <source>
        <dbReference type="EMBL" id="KRJ98223.1"/>
    </source>
</evidence>
<reference evidence="1 2" key="2">
    <citation type="journal article" date="2007" name="PLoS Biol.">
        <title>Principles of genome evolution in the Drosophila melanogaster species group.</title>
        <authorList>
            <person name="Ranz J.M."/>
            <person name="Maurin D."/>
            <person name="Chan Y.S."/>
            <person name="von Grotthuss M."/>
            <person name="Hillier L.W."/>
            <person name="Roote J."/>
            <person name="Ashburner M."/>
            <person name="Bergman C.M."/>
        </authorList>
    </citation>
    <scope>NUCLEOTIDE SEQUENCE [LARGE SCALE GENOMIC DNA]</scope>
    <source>
        <strain evidence="2">Tai18E2 / Tucson 14021-0261.01</strain>
    </source>
</reference>
<gene>
    <name evidence="1" type="primary">Dyak\GE29089</name>
    <name evidence="1" type="synonym">GE29089</name>
    <name evidence="1" type="ORF">Dyak_GE29089</name>
</gene>
<sequence>MAGWLDRWIDGWADERVAWHTLNTSEYQLPKQTQTFGGTQKAVKQQPRRIKEVYSALLVWATSCQTEVTLLLPLPLHLFSCIPHLNPVNLPPVQLHSVSCVGQTNTTFPFTWTCRCIP</sequence>